<dbReference type="EMBL" id="GBRH01265931">
    <property type="protein sequence ID" value="JAD31964.1"/>
    <property type="molecule type" value="Transcribed_RNA"/>
</dbReference>
<name>A0A0A8YXU7_ARUDO</name>
<organism evidence="1">
    <name type="scientific">Arundo donax</name>
    <name type="common">Giant reed</name>
    <name type="synonym">Donax arundinaceus</name>
    <dbReference type="NCBI Taxonomy" id="35708"/>
    <lineage>
        <taxon>Eukaryota</taxon>
        <taxon>Viridiplantae</taxon>
        <taxon>Streptophyta</taxon>
        <taxon>Embryophyta</taxon>
        <taxon>Tracheophyta</taxon>
        <taxon>Spermatophyta</taxon>
        <taxon>Magnoliopsida</taxon>
        <taxon>Liliopsida</taxon>
        <taxon>Poales</taxon>
        <taxon>Poaceae</taxon>
        <taxon>PACMAD clade</taxon>
        <taxon>Arundinoideae</taxon>
        <taxon>Arundineae</taxon>
        <taxon>Arundo</taxon>
    </lineage>
</organism>
<reference evidence="1" key="2">
    <citation type="journal article" date="2015" name="Data Brief">
        <title>Shoot transcriptome of the giant reed, Arundo donax.</title>
        <authorList>
            <person name="Barrero R.A."/>
            <person name="Guerrero F.D."/>
            <person name="Moolhuijzen P."/>
            <person name="Goolsby J.A."/>
            <person name="Tidwell J."/>
            <person name="Bellgard S.E."/>
            <person name="Bellgard M.I."/>
        </authorList>
    </citation>
    <scope>NUCLEOTIDE SEQUENCE</scope>
    <source>
        <tissue evidence="1">Shoot tissue taken approximately 20 cm above the soil surface</tissue>
    </source>
</reference>
<proteinExistence type="predicted"/>
<evidence type="ECO:0000313" key="1">
    <source>
        <dbReference type="EMBL" id="JAD31964.1"/>
    </source>
</evidence>
<dbReference type="AlphaFoldDB" id="A0A0A8YXU7"/>
<sequence length="28" mass="3174">MPTICDSSRNCTSSIQKSAPYRGKLRSW</sequence>
<accession>A0A0A8YXU7</accession>
<protein>
    <submittedName>
        <fullName evidence="1">Uncharacterized protein</fullName>
    </submittedName>
</protein>
<reference evidence="1" key="1">
    <citation type="submission" date="2014-09" db="EMBL/GenBank/DDBJ databases">
        <authorList>
            <person name="Magalhaes I.L.F."/>
            <person name="Oliveira U."/>
            <person name="Santos F.R."/>
            <person name="Vidigal T.H.D.A."/>
            <person name="Brescovit A.D."/>
            <person name="Santos A.J."/>
        </authorList>
    </citation>
    <scope>NUCLEOTIDE SEQUENCE</scope>
    <source>
        <tissue evidence="1">Shoot tissue taken approximately 20 cm above the soil surface</tissue>
    </source>
</reference>